<dbReference type="PANTHER" id="PTHR42788:SF7">
    <property type="entry name" value="NITRATE ABC TRANSPORTER ATP-BINDING PROTEIN"/>
    <property type="match status" value="1"/>
</dbReference>
<dbReference type="InterPro" id="IPR003439">
    <property type="entry name" value="ABC_transporter-like_ATP-bd"/>
</dbReference>
<organism evidence="8 9">
    <name type="scientific">Candidatus Daviesbacteria bacterium RIFCSPLOWO2_01_FULL_40_24</name>
    <dbReference type="NCBI Taxonomy" id="1797787"/>
    <lineage>
        <taxon>Bacteria</taxon>
        <taxon>Candidatus Daviesiibacteriota</taxon>
    </lineage>
</organism>
<keyword evidence="3" id="KW-1003">Cell membrane</keyword>
<gene>
    <name evidence="8" type="ORF">A3B49_00120</name>
</gene>
<dbReference type="InterPro" id="IPR050166">
    <property type="entry name" value="ABC_transporter_ATP-bind"/>
</dbReference>
<dbReference type="InterPro" id="IPR027417">
    <property type="entry name" value="P-loop_NTPase"/>
</dbReference>
<evidence type="ECO:0000256" key="5">
    <source>
        <dbReference type="ARBA" id="ARBA00022840"/>
    </source>
</evidence>
<evidence type="ECO:0000259" key="7">
    <source>
        <dbReference type="PROSITE" id="PS50893"/>
    </source>
</evidence>
<dbReference type="EMBL" id="MFDO01000022">
    <property type="protein sequence ID" value="OGE65208.1"/>
    <property type="molecule type" value="Genomic_DNA"/>
</dbReference>
<feature type="domain" description="ABC transporter" evidence="7">
    <location>
        <begin position="2"/>
        <end position="227"/>
    </location>
</feature>
<keyword evidence="4" id="KW-0547">Nucleotide-binding</keyword>
<evidence type="ECO:0000313" key="8">
    <source>
        <dbReference type="EMBL" id="OGE65208.1"/>
    </source>
</evidence>
<dbReference type="SUPFAM" id="SSF52540">
    <property type="entry name" value="P-loop containing nucleoside triphosphate hydrolases"/>
    <property type="match status" value="1"/>
</dbReference>
<comment type="subcellular location">
    <subcellularLocation>
        <location evidence="1">Cell membrane</location>
        <topology evidence="1">Peripheral membrane protein</topology>
    </subcellularLocation>
</comment>
<evidence type="ECO:0000256" key="2">
    <source>
        <dbReference type="ARBA" id="ARBA00022448"/>
    </source>
</evidence>
<dbReference type="PROSITE" id="PS00211">
    <property type="entry name" value="ABC_TRANSPORTER_1"/>
    <property type="match status" value="1"/>
</dbReference>
<name>A0A1F5MIN1_9BACT</name>
<evidence type="ECO:0000256" key="6">
    <source>
        <dbReference type="ARBA" id="ARBA00023136"/>
    </source>
</evidence>
<dbReference type="InterPro" id="IPR017871">
    <property type="entry name" value="ABC_transporter-like_CS"/>
</dbReference>
<dbReference type="GO" id="GO:0016887">
    <property type="term" value="F:ATP hydrolysis activity"/>
    <property type="evidence" value="ECO:0007669"/>
    <property type="project" value="InterPro"/>
</dbReference>
<dbReference type="InterPro" id="IPR003593">
    <property type="entry name" value="AAA+_ATPase"/>
</dbReference>
<evidence type="ECO:0000313" key="9">
    <source>
        <dbReference type="Proteomes" id="UP000178017"/>
    </source>
</evidence>
<keyword evidence="2" id="KW-0813">Transport</keyword>
<dbReference type="PANTHER" id="PTHR42788">
    <property type="entry name" value="TAURINE IMPORT ATP-BINDING PROTEIN-RELATED"/>
    <property type="match status" value="1"/>
</dbReference>
<proteinExistence type="predicted"/>
<dbReference type="Pfam" id="PF00005">
    <property type="entry name" value="ABC_tran"/>
    <property type="match status" value="1"/>
</dbReference>
<keyword evidence="6" id="KW-0472">Membrane</keyword>
<evidence type="ECO:0000256" key="3">
    <source>
        <dbReference type="ARBA" id="ARBA00022475"/>
    </source>
</evidence>
<keyword evidence="5" id="KW-0067">ATP-binding</keyword>
<dbReference type="SMART" id="SM00382">
    <property type="entry name" value="AAA"/>
    <property type="match status" value="1"/>
</dbReference>
<evidence type="ECO:0000256" key="4">
    <source>
        <dbReference type="ARBA" id="ARBA00022741"/>
    </source>
</evidence>
<dbReference type="PROSITE" id="PS50893">
    <property type="entry name" value="ABC_TRANSPORTER_2"/>
    <property type="match status" value="1"/>
</dbReference>
<sequence>MIRINDISFSYPANKSTKQKIVLNNINFSIQNGEFVTVLGRSGCGKTTLVNILAGYLVPHTGGIFINDVEVKKPGRNRIIVNQENDLFNWMTVFENMKLVSNNEVEIKNKLELVSLDKHAQYFPNHLSGGMKKRLSLARALVVNPNFLILDEPFGSLDHYKKDSLHIELDELFLSTKKTVLLVTHDIDEALFLSDRIIVLGKNPTTIVSQFNIKFSHPRKANIKNSAKFNEYKNKIKISYK</sequence>
<dbReference type="GO" id="GO:0005886">
    <property type="term" value="C:plasma membrane"/>
    <property type="evidence" value="ECO:0007669"/>
    <property type="project" value="UniProtKB-SubCell"/>
</dbReference>
<protein>
    <recommendedName>
        <fullName evidence="7">ABC transporter domain-containing protein</fullName>
    </recommendedName>
</protein>
<reference evidence="8 9" key="1">
    <citation type="journal article" date="2016" name="Nat. Commun.">
        <title>Thousands of microbial genomes shed light on interconnected biogeochemical processes in an aquifer system.</title>
        <authorList>
            <person name="Anantharaman K."/>
            <person name="Brown C.T."/>
            <person name="Hug L.A."/>
            <person name="Sharon I."/>
            <person name="Castelle C.J."/>
            <person name="Probst A.J."/>
            <person name="Thomas B.C."/>
            <person name="Singh A."/>
            <person name="Wilkins M.J."/>
            <person name="Karaoz U."/>
            <person name="Brodie E.L."/>
            <person name="Williams K.H."/>
            <person name="Hubbard S.S."/>
            <person name="Banfield J.F."/>
        </authorList>
    </citation>
    <scope>NUCLEOTIDE SEQUENCE [LARGE SCALE GENOMIC DNA]</scope>
</reference>
<dbReference type="Proteomes" id="UP000178017">
    <property type="component" value="Unassembled WGS sequence"/>
</dbReference>
<evidence type="ECO:0000256" key="1">
    <source>
        <dbReference type="ARBA" id="ARBA00004202"/>
    </source>
</evidence>
<dbReference type="GO" id="GO:0005524">
    <property type="term" value="F:ATP binding"/>
    <property type="evidence" value="ECO:0007669"/>
    <property type="project" value="UniProtKB-KW"/>
</dbReference>
<comment type="caution">
    <text evidence="8">The sequence shown here is derived from an EMBL/GenBank/DDBJ whole genome shotgun (WGS) entry which is preliminary data.</text>
</comment>
<dbReference type="Gene3D" id="3.40.50.300">
    <property type="entry name" value="P-loop containing nucleotide triphosphate hydrolases"/>
    <property type="match status" value="1"/>
</dbReference>
<dbReference type="AlphaFoldDB" id="A0A1F5MIN1"/>
<accession>A0A1F5MIN1</accession>